<keyword evidence="2" id="KW-1185">Reference proteome</keyword>
<proteinExistence type="predicted"/>
<name>A0A9N9IHE3_9GLOM</name>
<comment type="caution">
    <text evidence="1">The sequence shown here is derived from an EMBL/GenBank/DDBJ whole genome shotgun (WGS) entry which is preliminary data.</text>
</comment>
<evidence type="ECO:0000313" key="2">
    <source>
        <dbReference type="Proteomes" id="UP000789342"/>
    </source>
</evidence>
<evidence type="ECO:0000313" key="1">
    <source>
        <dbReference type="EMBL" id="CAG8735798.1"/>
    </source>
</evidence>
<protein>
    <submittedName>
        <fullName evidence="1">11956_t:CDS:1</fullName>
    </submittedName>
</protein>
<accession>A0A9N9IHE3</accession>
<feature type="non-terminal residue" evidence="1">
    <location>
        <position position="48"/>
    </location>
</feature>
<dbReference type="Proteomes" id="UP000789342">
    <property type="component" value="Unassembled WGS sequence"/>
</dbReference>
<dbReference type="AlphaFoldDB" id="A0A9N9IHE3"/>
<reference evidence="1" key="1">
    <citation type="submission" date="2021-06" db="EMBL/GenBank/DDBJ databases">
        <authorList>
            <person name="Kallberg Y."/>
            <person name="Tangrot J."/>
            <person name="Rosling A."/>
        </authorList>
    </citation>
    <scope>NUCLEOTIDE SEQUENCE</scope>
    <source>
        <strain evidence="1">CL551</strain>
    </source>
</reference>
<feature type="non-terminal residue" evidence="1">
    <location>
        <position position="1"/>
    </location>
</feature>
<organism evidence="1 2">
    <name type="scientific">Acaulospora morrowiae</name>
    <dbReference type="NCBI Taxonomy" id="94023"/>
    <lineage>
        <taxon>Eukaryota</taxon>
        <taxon>Fungi</taxon>
        <taxon>Fungi incertae sedis</taxon>
        <taxon>Mucoromycota</taxon>
        <taxon>Glomeromycotina</taxon>
        <taxon>Glomeromycetes</taxon>
        <taxon>Diversisporales</taxon>
        <taxon>Acaulosporaceae</taxon>
        <taxon>Acaulospora</taxon>
    </lineage>
</organism>
<dbReference type="EMBL" id="CAJVPV010028167">
    <property type="protein sequence ID" value="CAG8735798.1"/>
    <property type="molecule type" value="Genomic_DNA"/>
</dbReference>
<gene>
    <name evidence="1" type="ORF">AMORRO_LOCUS14359</name>
</gene>
<sequence>IHFTFNGRGIEAWSVRHENEEEHIGLYVIVQKYLKNKRCEIKLKMEKF</sequence>